<keyword evidence="3" id="KW-1185">Reference proteome</keyword>
<dbReference type="Proteomes" id="UP000562929">
    <property type="component" value="Unassembled WGS sequence"/>
</dbReference>
<evidence type="ECO:0000256" key="1">
    <source>
        <dbReference type="SAM" id="MobiDB-lite"/>
    </source>
</evidence>
<feature type="region of interest" description="Disordered" evidence="1">
    <location>
        <begin position="149"/>
        <end position="194"/>
    </location>
</feature>
<feature type="region of interest" description="Disordered" evidence="1">
    <location>
        <begin position="264"/>
        <end position="364"/>
    </location>
</feature>
<feature type="compositionally biased region" description="Polar residues" evidence="1">
    <location>
        <begin position="264"/>
        <end position="273"/>
    </location>
</feature>
<feature type="region of interest" description="Disordered" evidence="1">
    <location>
        <begin position="377"/>
        <end position="439"/>
    </location>
</feature>
<reference evidence="2 3" key="1">
    <citation type="journal article" date="2020" name="G3 (Bethesda)">
        <title>Genetic Underpinnings of Host Manipulation by Ophiocordyceps as Revealed by Comparative Transcriptomics.</title>
        <authorList>
            <person name="Will I."/>
            <person name="Das B."/>
            <person name="Trinh T."/>
            <person name="Brachmann A."/>
            <person name="Ohm R.A."/>
            <person name="de Bekker C."/>
        </authorList>
    </citation>
    <scope>NUCLEOTIDE SEQUENCE [LARGE SCALE GENOMIC DNA]</scope>
    <source>
        <strain evidence="2 3">EC05</strain>
    </source>
</reference>
<dbReference type="EMBL" id="JAACLJ010000004">
    <property type="protein sequence ID" value="KAF4587461.1"/>
    <property type="molecule type" value="Genomic_DNA"/>
</dbReference>
<dbReference type="OrthoDB" id="5333304at2759"/>
<proteinExistence type="predicted"/>
<feature type="compositionally biased region" description="Polar residues" evidence="1">
    <location>
        <begin position="301"/>
        <end position="315"/>
    </location>
</feature>
<evidence type="ECO:0000313" key="2">
    <source>
        <dbReference type="EMBL" id="KAF4587461.1"/>
    </source>
</evidence>
<feature type="compositionally biased region" description="Low complexity" evidence="1">
    <location>
        <begin position="285"/>
        <end position="296"/>
    </location>
</feature>
<feature type="region of interest" description="Disordered" evidence="1">
    <location>
        <begin position="1"/>
        <end position="26"/>
    </location>
</feature>
<comment type="caution">
    <text evidence="2">The sequence shown here is derived from an EMBL/GenBank/DDBJ whole genome shotgun (WGS) entry which is preliminary data.</text>
</comment>
<feature type="compositionally biased region" description="Polar residues" evidence="1">
    <location>
        <begin position="172"/>
        <end position="186"/>
    </location>
</feature>
<organism evidence="2 3">
    <name type="scientific">Ophiocordyceps camponoti-floridani</name>
    <dbReference type="NCBI Taxonomy" id="2030778"/>
    <lineage>
        <taxon>Eukaryota</taxon>
        <taxon>Fungi</taxon>
        <taxon>Dikarya</taxon>
        <taxon>Ascomycota</taxon>
        <taxon>Pezizomycotina</taxon>
        <taxon>Sordariomycetes</taxon>
        <taxon>Hypocreomycetidae</taxon>
        <taxon>Hypocreales</taxon>
        <taxon>Ophiocordycipitaceae</taxon>
        <taxon>Ophiocordyceps</taxon>
    </lineage>
</organism>
<dbReference type="AlphaFoldDB" id="A0A8H4Q6R8"/>
<sequence>MAQGAAPDKLPDAVAALPCKPSDEEDYETKQLQMIVRFRDAVLSGFHSSFKPPKDHVGRQGLHPPRSTDARSRGFPETGAVPQAESSIPSVEISDHVGTEITTRRRALESVLRDERKKRRPVKSNEVALYSNIDTSDVLVKALALVPDTAAPPPVGEELVTDRGGASDSLDDNTFYSSQFDTPQPQKDSRVEDVPDQVRVPAAVELERAPRIVSETATDVAVIDPQIADAARPQSLRGSLPATAPNVAATGAVPSTVVVPGLNNYNQQGNATTRPGRHMPSGGQSSSDDLVILDSLPAGTAATSGRSQPLSNSYIDSHPPSPLLRGRPLQPFAAPNAAPQSSPLPVPGQGRGPADLASVHGSRGAPAQVAALRVEPAIATSPESSGQLGRGSDRKKNKKKKRKADRQAPGTERNPYIKPEPRSPSPLAGPSYTRANKRQRQFRGQAFEAEYEPSYSRPLAHAPVDHYLPRPYRHQPIGPAYEGPRAYPQRAVSAAVLGDAGYGREYVDDRRLPVDNEARGYGLPGPAPPYPYSPMLAYPPRPGSQSFGVEGYRGPPRPYREFSESGTLNFGPEDDPYAGLPPKARILVDAYTRGYIEHSHHLAGPGEPSVVYERMPPPRAVSRHPGPEPYGEAGLVYGGSPAAYAMPRRIVTQPMEYAPYEYRDGQHREYSARPMAPPGDLVEMGSMADRRPMADAPREHPMAATGMMAAETVRYEVPQAYGRVQSVRPEMPGHASGVHPEGRREAAQPYLREFGPRPAEPYHRPQTRAGGEIAFIERPRAATQAIVYADDVRREIYR</sequence>
<accession>A0A8H4Q6R8</accession>
<gene>
    <name evidence="2" type="ORF">GQ602_004154</name>
</gene>
<evidence type="ECO:0000313" key="3">
    <source>
        <dbReference type="Proteomes" id="UP000562929"/>
    </source>
</evidence>
<name>A0A8H4Q6R8_9HYPO</name>
<protein>
    <submittedName>
        <fullName evidence="2">Uncharacterized protein</fullName>
    </submittedName>
</protein>
<feature type="region of interest" description="Disordered" evidence="1">
    <location>
        <begin position="47"/>
        <end position="97"/>
    </location>
</feature>
<feature type="compositionally biased region" description="Basic residues" evidence="1">
    <location>
        <begin position="393"/>
        <end position="404"/>
    </location>
</feature>